<evidence type="ECO:0000256" key="2">
    <source>
        <dbReference type="SAM" id="SignalP"/>
    </source>
</evidence>
<evidence type="ECO:0000313" key="4">
    <source>
        <dbReference type="Proteomes" id="UP000811609"/>
    </source>
</evidence>
<feature type="chain" id="PRO_5035752458" evidence="2">
    <location>
        <begin position="23"/>
        <end position="65"/>
    </location>
</feature>
<evidence type="ECO:0000313" key="3">
    <source>
        <dbReference type="EMBL" id="KAG6627546.1"/>
    </source>
</evidence>
<dbReference type="Proteomes" id="UP000811609">
    <property type="component" value="Chromosome 15"/>
</dbReference>
<name>A0A8T1N764_CARIL</name>
<feature type="compositionally biased region" description="Polar residues" evidence="1">
    <location>
        <begin position="56"/>
        <end position="65"/>
    </location>
</feature>
<gene>
    <name evidence="3" type="ORF">CIPAW_15G136500</name>
</gene>
<feature type="region of interest" description="Disordered" evidence="1">
    <location>
        <begin position="46"/>
        <end position="65"/>
    </location>
</feature>
<reference evidence="3" key="1">
    <citation type="submission" date="2020-12" db="EMBL/GenBank/DDBJ databases">
        <title>WGS assembly of Carya illinoinensis cv. Pawnee.</title>
        <authorList>
            <person name="Platts A."/>
            <person name="Shu S."/>
            <person name="Wright S."/>
            <person name="Barry K."/>
            <person name="Edger P."/>
            <person name="Pires J.C."/>
            <person name="Schmutz J."/>
        </authorList>
    </citation>
    <scope>NUCLEOTIDE SEQUENCE</scope>
    <source>
        <tissue evidence="3">Leaf</tissue>
    </source>
</reference>
<keyword evidence="4" id="KW-1185">Reference proteome</keyword>
<dbReference type="AlphaFoldDB" id="A0A8T1N764"/>
<protein>
    <submittedName>
        <fullName evidence="3">Uncharacterized protein</fullName>
    </submittedName>
</protein>
<accession>A0A8T1N764</accession>
<proteinExistence type="predicted"/>
<sequence length="65" mass="7334">MVLYSFTRYIILVILFSAAILAMQPYQISADFADTEARKLVDFAQHRTMPSPPTPTANQQIHVHG</sequence>
<organism evidence="3 4">
    <name type="scientific">Carya illinoinensis</name>
    <name type="common">Pecan</name>
    <dbReference type="NCBI Taxonomy" id="32201"/>
    <lineage>
        <taxon>Eukaryota</taxon>
        <taxon>Viridiplantae</taxon>
        <taxon>Streptophyta</taxon>
        <taxon>Embryophyta</taxon>
        <taxon>Tracheophyta</taxon>
        <taxon>Spermatophyta</taxon>
        <taxon>Magnoliopsida</taxon>
        <taxon>eudicotyledons</taxon>
        <taxon>Gunneridae</taxon>
        <taxon>Pentapetalae</taxon>
        <taxon>rosids</taxon>
        <taxon>fabids</taxon>
        <taxon>Fagales</taxon>
        <taxon>Juglandaceae</taxon>
        <taxon>Carya</taxon>
    </lineage>
</organism>
<comment type="caution">
    <text evidence="3">The sequence shown here is derived from an EMBL/GenBank/DDBJ whole genome shotgun (WGS) entry which is preliminary data.</text>
</comment>
<evidence type="ECO:0000256" key="1">
    <source>
        <dbReference type="SAM" id="MobiDB-lite"/>
    </source>
</evidence>
<dbReference type="EMBL" id="CM031823">
    <property type="protein sequence ID" value="KAG6627546.1"/>
    <property type="molecule type" value="Genomic_DNA"/>
</dbReference>
<keyword evidence="2" id="KW-0732">Signal</keyword>
<feature type="signal peptide" evidence="2">
    <location>
        <begin position="1"/>
        <end position="22"/>
    </location>
</feature>